<proteinExistence type="inferred from homology"/>
<keyword evidence="2 3" id="KW-0413">Isomerase</keyword>
<comment type="caution">
    <text evidence="3">Lacks conserved residue(s) required for the propagation of feature annotation.</text>
</comment>
<reference evidence="5 6" key="1">
    <citation type="submission" date="2019-04" db="EMBL/GenBank/DDBJ databases">
        <authorList>
            <person name="Schori C."/>
            <person name="Ahrens C."/>
        </authorList>
    </citation>
    <scope>NUCLEOTIDE SEQUENCE [LARGE SCALE GENOMIC DNA]</scope>
    <source>
        <strain evidence="5 6">DSM 2950</strain>
    </source>
</reference>
<name>A0A7G5MRK6_9FIRM</name>
<evidence type="ECO:0000256" key="1">
    <source>
        <dbReference type="ARBA" id="ARBA00010219"/>
    </source>
</evidence>
<dbReference type="EC" id="5.1.1.7" evidence="3 4"/>
<feature type="binding site" evidence="3">
    <location>
        <position position="23"/>
    </location>
    <ligand>
        <name>substrate</name>
    </ligand>
</feature>
<dbReference type="Gene3D" id="3.10.310.10">
    <property type="entry name" value="Diaminopimelate Epimerase, Chain A, domain 1"/>
    <property type="match status" value="2"/>
</dbReference>
<dbReference type="PANTHER" id="PTHR31689">
    <property type="entry name" value="DIAMINOPIMELATE EPIMERASE, CHLOROPLASTIC"/>
    <property type="match status" value="1"/>
</dbReference>
<comment type="similarity">
    <text evidence="1 3">Belongs to the diaminopimelate epimerase family.</text>
</comment>
<dbReference type="HAMAP" id="MF_00197">
    <property type="entry name" value="DAP_epimerase"/>
    <property type="match status" value="1"/>
</dbReference>
<feature type="binding site" evidence="3">
    <location>
        <position position="170"/>
    </location>
    <ligand>
        <name>substrate</name>
    </ligand>
</feature>
<dbReference type="GO" id="GO:0005829">
    <property type="term" value="C:cytosol"/>
    <property type="evidence" value="ECO:0007669"/>
    <property type="project" value="TreeGrafter"/>
</dbReference>
<dbReference type="AlphaFoldDB" id="A0A7G5MRK6"/>
<evidence type="ECO:0000256" key="3">
    <source>
        <dbReference type="HAMAP-Rule" id="MF_00197"/>
    </source>
</evidence>
<dbReference type="InterPro" id="IPR001653">
    <property type="entry name" value="DAP_epimerase_DapF"/>
</dbReference>
<feature type="binding site" evidence="3">
    <location>
        <position position="74"/>
    </location>
    <ligand>
        <name>substrate</name>
    </ligand>
</feature>
<organism evidence="5 6">
    <name type="scientific">Blautia producta</name>
    <dbReference type="NCBI Taxonomy" id="33035"/>
    <lineage>
        <taxon>Bacteria</taxon>
        <taxon>Bacillati</taxon>
        <taxon>Bacillota</taxon>
        <taxon>Clostridia</taxon>
        <taxon>Lachnospirales</taxon>
        <taxon>Lachnospiraceae</taxon>
        <taxon>Blautia</taxon>
    </lineage>
</organism>
<feature type="binding site" evidence="3">
    <location>
        <begin position="221"/>
        <end position="222"/>
    </location>
    <ligand>
        <name>substrate</name>
    </ligand>
</feature>
<evidence type="ECO:0000256" key="2">
    <source>
        <dbReference type="ARBA" id="ARBA00023235"/>
    </source>
</evidence>
<dbReference type="PANTHER" id="PTHR31689:SF0">
    <property type="entry name" value="DIAMINOPIMELATE EPIMERASE"/>
    <property type="match status" value="1"/>
</dbReference>
<keyword evidence="3" id="KW-0457">Lysine biosynthesis</keyword>
<gene>
    <name evidence="3 5" type="primary">dapF</name>
    <name evidence="5" type="ORF">E5259_06390</name>
</gene>
<evidence type="ECO:0000313" key="6">
    <source>
        <dbReference type="Proteomes" id="UP000515789"/>
    </source>
</evidence>
<feature type="binding site" evidence="3">
    <location>
        <position position="203"/>
    </location>
    <ligand>
        <name>substrate</name>
    </ligand>
</feature>
<sequence length="293" mass="32927">MQKERLRKGKRAVKFEKYHGIGNDYLVYDCQKNTEELDADKIRKICDRNFGVGSDGILAGPYIEDGDFAVRVFNPDGSEAKRAGNGIRIFAKYLKDAGYTLSERLNIRTKGGNVQVRFLNADGTRIQADMGRLSFSSKDAGLVGETREALREKMVFGQKEYDCSCVSMGNTHCVIPMDEISREKICKIGAFSERSEYFHDRINTQIMKVLDKNNIQIEIFERGAGYTLASGTSSCAAAGAAYRLGMIDSDVMVHMPGGKLWIQIDEEWQVKMTGSVQSVCRIEMTEDFLRFEP</sequence>
<dbReference type="Proteomes" id="UP000515789">
    <property type="component" value="Chromosome"/>
</dbReference>
<feature type="binding site" evidence="3">
    <location>
        <begin position="231"/>
        <end position="232"/>
    </location>
    <ligand>
        <name>substrate</name>
    </ligand>
</feature>
<dbReference type="GO" id="GO:0008837">
    <property type="term" value="F:diaminopimelate epimerase activity"/>
    <property type="evidence" value="ECO:0007669"/>
    <property type="project" value="UniProtKB-UniRule"/>
</dbReference>
<dbReference type="SUPFAM" id="SSF54506">
    <property type="entry name" value="Diaminopimelate epimerase-like"/>
    <property type="match status" value="2"/>
</dbReference>
<comment type="catalytic activity">
    <reaction evidence="3">
        <text>(2S,6S)-2,6-diaminopimelate = meso-2,6-diaminopimelate</text>
        <dbReference type="Rhea" id="RHEA:15393"/>
        <dbReference type="ChEBI" id="CHEBI:57609"/>
        <dbReference type="ChEBI" id="CHEBI:57791"/>
        <dbReference type="EC" id="5.1.1.7"/>
    </reaction>
</comment>
<comment type="subunit">
    <text evidence="3">Homodimer.</text>
</comment>
<protein>
    <recommendedName>
        <fullName evidence="3 4">Diaminopimelate epimerase</fullName>
        <shortName evidence="3">DAP epimerase</shortName>
        <ecNumber evidence="3 4">5.1.1.7</ecNumber>
    </recommendedName>
    <alternativeName>
        <fullName evidence="3">PLP-independent amino acid racemase</fullName>
    </alternativeName>
</protein>
<feature type="site" description="Could be important to modulate the pK values of the two catalytic cysteine residues" evidence="3">
    <location>
        <position position="172"/>
    </location>
</feature>
<dbReference type="UniPathway" id="UPA00034">
    <property type="reaction ID" value="UER00025"/>
</dbReference>
<dbReference type="GO" id="GO:0009089">
    <property type="term" value="P:lysine biosynthetic process via diaminopimelate"/>
    <property type="evidence" value="ECO:0007669"/>
    <property type="project" value="UniProtKB-UniRule"/>
</dbReference>
<evidence type="ECO:0000313" key="5">
    <source>
        <dbReference type="EMBL" id="QMW77249.1"/>
    </source>
</evidence>
<keyword evidence="3" id="KW-0028">Amino-acid biosynthesis</keyword>
<dbReference type="Pfam" id="PF01678">
    <property type="entry name" value="DAP_epimerase"/>
    <property type="match status" value="2"/>
</dbReference>
<accession>A0A7G5MRK6</accession>
<comment type="pathway">
    <text evidence="3">Amino-acid biosynthesis; L-lysine biosynthesis via DAP pathway; DL-2,6-diaminopimelate from LL-2,6-diaminopimelate: step 1/1.</text>
</comment>
<comment type="function">
    <text evidence="3">Catalyzes the stereoinversion of LL-2,6-diaminopimelate (L,L-DAP) to meso-diaminopimelate (meso-DAP), a precursor of L-lysine and an essential component of the bacterial peptidoglycan.</text>
</comment>
<evidence type="ECO:0000256" key="4">
    <source>
        <dbReference type="NCBIfam" id="TIGR00652"/>
    </source>
</evidence>
<keyword evidence="3" id="KW-0963">Cytoplasm</keyword>
<comment type="subcellular location">
    <subcellularLocation>
        <location evidence="3">Cytoplasm</location>
    </subcellularLocation>
</comment>
<feature type="site" description="Could be important to modulate the pK values of the two catalytic cysteine residues" evidence="3">
    <location>
        <position position="221"/>
    </location>
</feature>
<feature type="binding site" evidence="3">
    <location>
        <begin position="84"/>
        <end position="85"/>
    </location>
    <ligand>
        <name>substrate</name>
    </ligand>
</feature>
<dbReference type="NCBIfam" id="TIGR00652">
    <property type="entry name" value="DapF"/>
    <property type="match status" value="1"/>
</dbReference>
<dbReference type="EMBL" id="CP039126">
    <property type="protein sequence ID" value="QMW77249.1"/>
    <property type="molecule type" value="Genomic_DNA"/>
</dbReference>